<feature type="region of interest" description="Disordered" evidence="1">
    <location>
        <begin position="63"/>
        <end position="85"/>
    </location>
</feature>
<reference evidence="2 3" key="1">
    <citation type="submission" date="2017-08" db="EMBL/GenBank/DDBJ databases">
        <title>Infants hospitalized years apart are colonized by the same room-sourced microbial strains.</title>
        <authorList>
            <person name="Brooks B."/>
            <person name="Olm M.R."/>
            <person name="Firek B.A."/>
            <person name="Baker R."/>
            <person name="Thomas B.C."/>
            <person name="Morowitz M.J."/>
            <person name="Banfield J.F."/>
        </authorList>
    </citation>
    <scope>NUCLEOTIDE SEQUENCE [LARGE SCALE GENOMIC DNA]</scope>
    <source>
        <strain evidence="2">S2_003_000_R2_14</strain>
    </source>
</reference>
<evidence type="ECO:0000313" key="2">
    <source>
        <dbReference type="EMBL" id="PZR07878.1"/>
    </source>
</evidence>
<dbReference type="Proteomes" id="UP000249061">
    <property type="component" value="Unassembled WGS sequence"/>
</dbReference>
<sequence>MAKVGGQQPRAPSWPWGGPREVRGKLVDRTQLEKKNVRKKGDPKNPALASTALIDFIGPAHSSEELRLPMPPGPAGHDADLESYTDRGPLTSVAERLSEENQESIQRGLATLRAPPDRVERLKSLLTREAQMLALVNGVSTDMAEIERKRREETANEGY</sequence>
<gene>
    <name evidence="2" type="ORF">DI536_26310</name>
</gene>
<comment type="caution">
    <text evidence="2">The sequence shown here is derived from an EMBL/GenBank/DDBJ whole genome shotgun (WGS) entry which is preliminary data.</text>
</comment>
<protein>
    <submittedName>
        <fullName evidence="2">Uncharacterized protein</fullName>
    </submittedName>
</protein>
<accession>A0A2W5UFZ9</accession>
<name>A0A2W5UFZ9_9BACT</name>
<dbReference type="AlphaFoldDB" id="A0A2W5UFZ9"/>
<proteinExistence type="predicted"/>
<organism evidence="2 3">
    <name type="scientific">Archangium gephyra</name>
    <dbReference type="NCBI Taxonomy" id="48"/>
    <lineage>
        <taxon>Bacteria</taxon>
        <taxon>Pseudomonadati</taxon>
        <taxon>Myxococcota</taxon>
        <taxon>Myxococcia</taxon>
        <taxon>Myxococcales</taxon>
        <taxon>Cystobacterineae</taxon>
        <taxon>Archangiaceae</taxon>
        <taxon>Archangium</taxon>
    </lineage>
</organism>
<feature type="compositionally biased region" description="Basic and acidic residues" evidence="1">
    <location>
        <begin position="20"/>
        <end position="43"/>
    </location>
</feature>
<evidence type="ECO:0000256" key="1">
    <source>
        <dbReference type="SAM" id="MobiDB-lite"/>
    </source>
</evidence>
<evidence type="ECO:0000313" key="3">
    <source>
        <dbReference type="Proteomes" id="UP000249061"/>
    </source>
</evidence>
<dbReference type="EMBL" id="QFQP01000028">
    <property type="protein sequence ID" value="PZR07878.1"/>
    <property type="molecule type" value="Genomic_DNA"/>
</dbReference>
<feature type="region of interest" description="Disordered" evidence="1">
    <location>
        <begin position="1"/>
        <end position="47"/>
    </location>
</feature>